<evidence type="ECO:0000256" key="1">
    <source>
        <dbReference type="ARBA" id="ARBA00007598"/>
    </source>
</evidence>
<dbReference type="SUPFAM" id="SSF51735">
    <property type="entry name" value="NAD(P)-binding Rossmann-fold domains"/>
    <property type="match status" value="1"/>
</dbReference>
<sequence>MSSATQPRLAFIGVGTMAKAEDHASAIGNAKAVTDVSEAVASADIIFMCLGVDAAVQSTIESAVKSDVKGKLFVDCSTIHPDTTTMISKVIEAQGGHFVACPVFGAPAMAQSGQLVCVVAGPADQTKRVFPFCAGVMGRANIDYSGQAPSKATLMKIIGNTFILSMVSTLAEGHVMAEKTGLGVEELHKFVEAMFPGPFTAYSKRMLEGDYYLRDSPLFGVDLARKDAGHAAHLAKEAGTSMKIAEVADGYLKMVKEHMGEKGDIAGIYGAKRKENGLDFENQGK</sequence>
<feature type="active site" evidence="4">
    <location>
        <position position="156"/>
    </location>
</feature>
<dbReference type="InterPro" id="IPR015815">
    <property type="entry name" value="HIBADH-related"/>
</dbReference>
<dbReference type="GO" id="GO:0050661">
    <property type="term" value="F:NADP binding"/>
    <property type="evidence" value="ECO:0007669"/>
    <property type="project" value="InterPro"/>
</dbReference>
<dbReference type="InterPro" id="IPR051265">
    <property type="entry name" value="HIBADH-related_NP60_sf"/>
</dbReference>
<keyword evidence="8" id="KW-1185">Reference proteome</keyword>
<evidence type="ECO:0000256" key="4">
    <source>
        <dbReference type="PIRSR" id="PIRSR000103-1"/>
    </source>
</evidence>
<dbReference type="InterPro" id="IPR008927">
    <property type="entry name" value="6-PGluconate_DH-like_C_sf"/>
</dbReference>
<evidence type="ECO:0000256" key="2">
    <source>
        <dbReference type="ARBA" id="ARBA00023002"/>
    </source>
</evidence>
<gene>
    <name evidence="7" type="ORF">UCRPC4_g05304</name>
</gene>
<comment type="similarity">
    <text evidence="1">Belongs to the HIBADH-related family. NP60 subfamily.</text>
</comment>
<reference evidence="7 8" key="2">
    <citation type="submission" date="2015-05" db="EMBL/GenBank/DDBJ databases">
        <authorList>
            <person name="Morales-Cruz A."/>
            <person name="Amrine K.C."/>
            <person name="Cantu D."/>
        </authorList>
    </citation>
    <scope>NUCLEOTIDE SEQUENCE [LARGE SCALE GENOMIC DNA]</scope>
    <source>
        <strain evidence="7">UCRPC4</strain>
    </source>
</reference>
<protein>
    <submittedName>
        <fullName evidence="7">Putative 6-phosphogluconate dehydrogenase</fullName>
    </submittedName>
</protein>
<evidence type="ECO:0000313" key="7">
    <source>
        <dbReference type="EMBL" id="KKY17839.1"/>
    </source>
</evidence>
<dbReference type="InterPro" id="IPR013328">
    <property type="entry name" value="6PGD_dom2"/>
</dbReference>
<evidence type="ECO:0000259" key="6">
    <source>
        <dbReference type="Pfam" id="PF14833"/>
    </source>
</evidence>
<dbReference type="InterPro" id="IPR036291">
    <property type="entry name" value="NAD(P)-bd_dom_sf"/>
</dbReference>
<organism evidence="7 8">
    <name type="scientific">Phaeomoniella chlamydospora</name>
    <name type="common">Phaeoacremonium chlamydosporum</name>
    <dbReference type="NCBI Taxonomy" id="158046"/>
    <lineage>
        <taxon>Eukaryota</taxon>
        <taxon>Fungi</taxon>
        <taxon>Dikarya</taxon>
        <taxon>Ascomycota</taxon>
        <taxon>Pezizomycotina</taxon>
        <taxon>Eurotiomycetes</taxon>
        <taxon>Chaetothyriomycetidae</taxon>
        <taxon>Phaeomoniellales</taxon>
        <taxon>Phaeomoniellaceae</taxon>
        <taxon>Phaeomoniella</taxon>
    </lineage>
</organism>
<dbReference type="EMBL" id="LCWF01000136">
    <property type="protein sequence ID" value="KKY17839.1"/>
    <property type="molecule type" value="Genomic_DNA"/>
</dbReference>
<dbReference type="AlphaFoldDB" id="A0A0G2E586"/>
<dbReference type="PIRSF" id="PIRSF000103">
    <property type="entry name" value="HIBADH"/>
    <property type="match status" value="1"/>
</dbReference>
<keyword evidence="3" id="KW-0520">NAD</keyword>
<dbReference type="GO" id="GO:0051287">
    <property type="term" value="F:NAD binding"/>
    <property type="evidence" value="ECO:0007669"/>
    <property type="project" value="InterPro"/>
</dbReference>
<evidence type="ECO:0000256" key="3">
    <source>
        <dbReference type="ARBA" id="ARBA00023027"/>
    </source>
</evidence>
<evidence type="ECO:0000313" key="8">
    <source>
        <dbReference type="Proteomes" id="UP000053317"/>
    </source>
</evidence>
<dbReference type="InterPro" id="IPR029154">
    <property type="entry name" value="HIBADH-like_NADP-bd"/>
</dbReference>
<name>A0A0G2E586_PHACM</name>
<accession>A0A0G2E586</accession>
<proteinExistence type="inferred from homology"/>
<dbReference type="Pfam" id="PF03446">
    <property type="entry name" value="NAD_binding_2"/>
    <property type="match status" value="1"/>
</dbReference>
<dbReference type="Gene3D" id="1.10.1040.10">
    <property type="entry name" value="N-(1-d-carboxylethyl)-l-norvaline Dehydrogenase, domain 2"/>
    <property type="match status" value="1"/>
</dbReference>
<feature type="domain" description="3-hydroxyisobutyrate dehydrogenase-like NAD-binding" evidence="6">
    <location>
        <begin position="152"/>
        <end position="269"/>
    </location>
</feature>
<reference evidence="7 8" key="1">
    <citation type="submission" date="2015-05" db="EMBL/GenBank/DDBJ databases">
        <title>Distinctive expansion of gene families associated with plant cell wall degradation and secondary metabolism in the genomes of grapevine trunk pathogens.</title>
        <authorList>
            <person name="Lawrence D.P."/>
            <person name="Travadon R."/>
            <person name="Rolshausen P.E."/>
            <person name="Baumgartner K."/>
        </authorList>
    </citation>
    <scope>NUCLEOTIDE SEQUENCE [LARGE SCALE GENOMIC DNA]</scope>
    <source>
        <strain evidence="7">UCRPC4</strain>
    </source>
</reference>
<dbReference type="PANTHER" id="PTHR43580:SF3">
    <property type="entry name" value="6-PHOSPHOGLUCONATE DEHYDROGENASE FAMILY PROTEIN (AFU_ORTHOLOGUE AFUA_2G11600)"/>
    <property type="match status" value="1"/>
</dbReference>
<keyword evidence="2" id="KW-0560">Oxidoreductase</keyword>
<dbReference type="Proteomes" id="UP000053317">
    <property type="component" value="Unassembled WGS sequence"/>
</dbReference>
<evidence type="ECO:0000259" key="5">
    <source>
        <dbReference type="Pfam" id="PF03446"/>
    </source>
</evidence>
<dbReference type="Pfam" id="PF14833">
    <property type="entry name" value="NAD_binding_11"/>
    <property type="match status" value="1"/>
</dbReference>
<comment type="caution">
    <text evidence="7">The sequence shown here is derived from an EMBL/GenBank/DDBJ whole genome shotgun (WGS) entry which is preliminary data.</text>
</comment>
<feature type="domain" description="6-phosphogluconate dehydrogenase NADP-binding" evidence="5">
    <location>
        <begin position="21"/>
        <end position="132"/>
    </location>
</feature>
<dbReference type="GO" id="GO:0016491">
    <property type="term" value="F:oxidoreductase activity"/>
    <property type="evidence" value="ECO:0007669"/>
    <property type="project" value="UniProtKB-KW"/>
</dbReference>
<dbReference type="PANTHER" id="PTHR43580">
    <property type="entry name" value="OXIDOREDUCTASE GLYR1-RELATED"/>
    <property type="match status" value="1"/>
</dbReference>
<dbReference type="Gene3D" id="3.40.50.720">
    <property type="entry name" value="NAD(P)-binding Rossmann-like Domain"/>
    <property type="match status" value="1"/>
</dbReference>
<dbReference type="SUPFAM" id="SSF48179">
    <property type="entry name" value="6-phosphogluconate dehydrogenase C-terminal domain-like"/>
    <property type="match status" value="1"/>
</dbReference>
<dbReference type="OrthoDB" id="435038at2759"/>
<dbReference type="InterPro" id="IPR006115">
    <property type="entry name" value="6PGDH_NADP-bd"/>
</dbReference>